<dbReference type="InterPro" id="IPR000772">
    <property type="entry name" value="Ricin_B_lectin"/>
</dbReference>
<keyword evidence="8" id="KW-0119">Carbohydrate metabolism</keyword>
<dbReference type="RefSeq" id="XP_067817261.1">
    <property type="nucleotide sequence ID" value="XM_067964619.1"/>
</dbReference>
<reference evidence="16 17" key="1">
    <citation type="journal article" date="2021" name="Genome Biol.">
        <title>AFLAP: assembly-free linkage analysis pipeline using k-mers from genome sequencing data.</title>
        <authorList>
            <person name="Fletcher K."/>
            <person name="Zhang L."/>
            <person name="Gil J."/>
            <person name="Han R."/>
            <person name="Cavanaugh K."/>
            <person name="Michelmore R."/>
        </authorList>
    </citation>
    <scope>NUCLEOTIDE SEQUENCE [LARGE SCALE GENOMIC DNA]</scope>
    <source>
        <strain evidence="16 17">SF5</strain>
    </source>
</reference>
<evidence type="ECO:0000256" key="3">
    <source>
        <dbReference type="ARBA" id="ARBA00012780"/>
    </source>
</evidence>
<dbReference type="SMART" id="SM00458">
    <property type="entry name" value="RICIN"/>
    <property type="match status" value="1"/>
</dbReference>
<dbReference type="GO" id="GO:0071555">
    <property type="term" value="P:cell wall organization"/>
    <property type="evidence" value="ECO:0007669"/>
    <property type="project" value="UniProtKB-KW"/>
</dbReference>
<name>A0A976FJ91_BRELC</name>
<organism evidence="16 17">
    <name type="scientific">Bremia lactucae</name>
    <name type="common">Lettuce downy mildew</name>
    <dbReference type="NCBI Taxonomy" id="4779"/>
    <lineage>
        <taxon>Eukaryota</taxon>
        <taxon>Sar</taxon>
        <taxon>Stramenopiles</taxon>
        <taxon>Oomycota</taxon>
        <taxon>Peronosporomycetes</taxon>
        <taxon>Peronosporales</taxon>
        <taxon>Peronosporaceae</taxon>
        <taxon>Bremia</taxon>
    </lineage>
</organism>
<evidence type="ECO:0000256" key="5">
    <source>
        <dbReference type="ARBA" id="ARBA00022801"/>
    </source>
</evidence>
<dbReference type="GO" id="GO:0000272">
    <property type="term" value="P:polysaccharide catabolic process"/>
    <property type="evidence" value="ECO:0007669"/>
    <property type="project" value="UniProtKB-KW"/>
</dbReference>
<gene>
    <name evidence="16" type="ORF">CCR75_006549</name>
</gene>
<evidence type="ECO:0000256" key="7">
    <source>
        <dbReference type="ARBA" id="ARBA00023180"/>
    </source>
</evidence>
<keyword evidence="5" id="KW-0378">Hydrolase</keyword>
<dbReference type="EMBL" id="SHOA02000187">
    <property type="protein sequence ID" value="TDH67762.1"/>
    <property type="molecule type" value="Genomic_DNA"/>
</dbReference>
<keyword evidence="14" id="KW-0732">Signal</keyword>
<dbReference type="OrthoDB" id="941679at2759"/>
<evidence type="ECO:0000256" key="14">
    <source>
        <dbReference type="SAM" id="SignalP"/>
    </source>
</evidence>
<evidence type="ECO:0000256" key="1">
    <source>
        <dbReference type="ARBA" id="ARBA00000382"/>
    </source>
</evidence>
<dbReference type="Gene3D" id="3.20.20.80">
    <property type="entry name" value="Glycosidases"/>
    <property type="match status" value="1"/>
</dbReference>
<evidence type="ECO:0000313" key="17">
    <source>
        <dbReference type="Proteomes" id="UP000294530"/>
    </source>
</evidence>
<keyword evidence="10" id="KW-0624">Polysaccharide degradation</keyword>
<feature type="domain" description="Ricin B lectin" evidence="15">
    <location>
        <begin position="292"/>
        <end position="416"/>
    </location>
</feature>
<evidence type="ECO:0000256" key="9">
    <source>
        <dbReference type="ARBA" id="ARBA00023316"/>
    </source>
</evidence>
<comment type="caution">
    <text evidence="16">The sequence shown here is derived from an EMBL/GenBank/DDBJ whole genome shotgun (WGS) entry which is preliminary data.</text>
</comment>
<dbReference type="KEGG" id="blac:94350290"/>
<keyword evidence="17" id="KW-1185">Reference proteome</keyword>
<evidence type="ECO:0000256" key="6">
    <source>
        <dbReference type="ARBA" id="ARBA00023136"/>
    </source>
</evidence>
<evidence type="ECO:0000256" key="12">
    <source>
        <dbReference type="ARBA" id="ARBA00042373"/>
    </source>
</evidence>
<protein>
    <recommendedName>
        <fullName evidence="3">glucan endo-1,3-beta-D-glucosidase</fullName>
        <ecNumber evidence="3">3.2.1.39</ecNumber>
    </recommendedName>
    <alternativeName>
        <fullName evidence="13">Endo-1,3-beta-glucanase btgC</fullName>
    </alternativeName>
    <alternativeName>
        <fullName evidence="12">Laminarinase btgC</fullName>
    </alternativeName>
</protein>
<feature type="signal peptide" evidence="14">
    <location>
        <begin position="1"/>
        <end position="22"/>
    </location>
</feature>
<dbReference type="GeneID" id="94350290"/>
<dbReference type="GO" id="GO:0042973">
    <property type="term" value="F:glucan endo-1,3-beta-D-glucosidase activity"/>
    <property type="evidence" value="ECO:0007669"/>
    <property type="project" value="UniProtKB-EC"/>
</dbReference>
<keyword evidence="9" id="KW-0961">Cell wall biogenesis/degradation</keyword>
<comment type="function">
    <text evidence="11">Glucanases play a role in cell expansion during growth, in cell-cell fusion during mating, and in spore release during sporulation. This enzyme may be involved in beta-glucan degradation. Active on laminarin and lichenan.</text>
</comment>
<evidence type="ECO:0000256" key="8">
    <source>
        <dbReference type="ARBA" id="ARBA00023277"/>
    </source>
</evidence>
<dbReference type="PANTHER" id="PTHR16631">
    <property type="entry name" value="GLUCAN 1,3-BETA-GLUCOSIDASE"/>
    <property type="match status" value="1"/>
</dbReference>
<dbReference type="AlphaFoldDB" id="A0A976FJ91"/>
<dbReference type="InterPro" id="IPR035992">
    <property type="entry name" value="Ricin_B-like_lectins"/>
</dbReference>
<keyword evidence="7" id="KW-0325">Glycoprotein</keyword>
<dbReference type="Gene3D" id="2.80.10.50">
    <property type="match status" value="1"/>
</dbReference>
<dbReference type="Pfam" id="PF00652">
    <property type="entry name" value="Ricin_B_lectin"/>
    <property type="match status" value="1"/>
</dbReference>
<dbReference type="EC" id="3.2.1.39" evidence="3"/>
<evidence type="ECO:0000256" key="10">
    <source>
        <dbReference type="ARBA" id="ARBA00023326"/>
    </source>
</evidence>
<evidence type="ECO:0000259" key="15">
    <source>
        <dbReference type="SMART" id="SM00458"/>
    </source>
</evidence>
<dbReference type="SUPFAM" id="SSF51445">
    <property type="entry name" value="(Trans)glycosidases"/>
    <property type="match status" value="1"/>
</dbReference>
<dbReference type="PROSITE" id="PS50231">
    <property type="entry name" value="RICIN_B_LECTIN"/>
    <property type="match status" value="1"/>
</dbReference>
<proteinExistence type="predicted"/>
<keyword evidence="6" id="KW-0472">Membrane</keyword>
<dbReference type="Proteomes" id="UP000294530">
    <property type="component" value="Unassembled WGS sequence"/>
</dbReference>
<comment type="subcellular location">
    <subcellularLocation>
        <location evidence="2">Cell membrane</location>
    </subcellularLocation>
</comment>
<evidence type="ECO:0000256" key="2">
    <source>
        <dbReference type="ARBA" id="ARBA00004236"/>
    </source>
</evidence>
<evidence type="ECO:0000256" key="4">
    <source>
        <dbReference type="ARBA" id="ARBA00022475"/>
    </source>
</evidence>
<dbReference type="SUPFAM" id="SSF50370">
    <property type="entry name" value="Ricin B-like lectins"/>
    <property type="match status" value="1"/>
</dbReference>
<comment type="catalytic activity">
    <reaction evidence="1">
        <text>Hydrolysis of (1-&gt;3)-beta-D-glucosidic linkages in (1-&gt;3)-beta-D-glucans.</text>
        <dbReference type="EC" id="3.2.1.39"/>
    </reaction>
</comment>
<dbReference type="InterPro" id="IPR017853">
    <property type="entry name" value="GH"/>
</dbReference>
<evidence type="ECO:0000313" key="16">
    <source>
        <dbReference type="EMBL" id="TDH67762.1"/>
    </source>
</evidence>
<dbReference type="InterPro" id="IPR050732">
    <property type="entry name" value="Beta-glucan_modifiers"/>
</dbReference>
<dbReference type="GO" id="GO:0005886">
    <property type="term" value="C:plasma membrane"/>
    <property type="evidence" value="ECO:0007669"/>
    <property type="project" value="UniProtKB-SubCell"/>
</dbReference>
<feature type="chain" id="PRO_5037700401" description="glucan endo-1,3-beta-D-glucosidase" evidence="14">
    <location>
        <begin position="23"/>
        <end position="418"/>
    </location>
</feature>
<evidence type="ECO:0000256" key="13">
    <source>
        <dbReference type="ARBA" id="ARBA00043078"/>
    </source>
</evidence>
<dbReference type="PANTHER" id="PTHR16631:SF17">
    <property type="entry name" value="GLUCAN ENDO-1,3-BETA-GLUCOSIDASE BTGC"/>
    <property type="match status" value="1"/>
</dbReference>
<evidence type="ECO:0000256" key="11">
    <source>
        <dbReference type="ARBA" id="ARBA00037649"/>
    </source>
</evidence>
<keyword evidence="4" id="KW-1003">Cell membrane</keyword>
<sequence length="418" mass="46315">MKIFVPSFIASVALVLFPSAGALNVQLPGVNYEMMYGDNKCKSAAEVEADMMLIKKVADKIRIHSLIPCQHGEVVLPAAKKVGLKVELGIQTCSNYYQEKKLLSRLVEVGLFDSNIVTFHVGSNEVSNGEVQPDVALTHLIEIQSIIRSCGKSTAVTVSDSIDTYMQNPSIFEKVDFVSISSMPIRDGIAISDAVSITLEQVQKLLEKATELDKKVAFSEVGWSSDAVGSDQALYMKRVFQMAKAYDFEFYWFTAFDSKGGNGNQLAANFGIFDKNNKMKAHLQELKIELLEPRILQNLGTKLVLAESKSAVVMHKHEAAEGANAVWLYDKETHQLISKFNFRCLTANQEIKDGKVQVTQCVNDDKDQKWTFGENGQLFHSTNATFCLAADVSTIGKVVLRNTCASDDKYQKWTALKP</sequence>
<accession>A0A976FJ91</accession>